<reference evidence="3" key="1">
    <citation type="submission" date="2011-05" db="EMBL/GenBank/DDBJ databases">
        <authorList>
            <person name="Richards S.R."/>
            <person name="Qu J."/>
            <person name="Jiang H."/>
            <person name="Jhangiani S.N."/>
            <person name="Agravi P."/>
            <person name="Goodspeed R."/>
            <person name="Gross S."/>
            <person name="Mandapat C."/>
            <person name="Jackson L."/>
            <person name="Mathew T."/>
            <person name="Pu L."/>
            <person name="Thornton R."/>
            <person name="Saada N."/>
            <person name="Wilczek-Boney K.B."/>
            <person name="Lee S."/>
            <person name="Kovar C."/>
            <person name="Wu Y."/>
            <person name="Scherer S.E."/>
            <person name="Worley K.C."/>
            <person name="Muzny D.M."/>
            <person name="Gibbs R."/>
        </authorList>
    </citation>
    <scope>NUCLEOTIDE SEQUENCE</scope>
    <source>
        <strain evidence="3">Brora</strain>
    </source>
</reference>
<dbReference type="SUPFAM" id="SSF49785">
    <property type="entry name" value="Galactose-binding domain-like"/>
    <property type="match status" value="1"/>
</dbReference>
<dbReference type="Gene3D" id="2.60.120.260">
    <property type="entry name" value="Galactose-binding domain-like"/>
    <property type="match status" value="1"/>
</dbReference>
<protein>
    <recommendedName>
        <fullName evidence="4">Fucolectin tachylectin-4 pentraxin-1 domain-containing protein</fullName>
    </recommendedName>
</protein>
<keyword evidence="1" id="KW-0732">Signal</keyword>
<reference evidence="2" key="2">
    <citation type="submission" date="2015-02" db="UniProtKB">
        <authorList>
            <consortium name="EnsemblMetazoa"/>
        </authorList>
    </citation>
    <scope>IDENTIFICATION</scope>
</reference>
<dbReference type="InterPro" id="IPR008979">
    <property type="entry name" value="Galactose-bd-like_sf"/>
</dbReference>
<proteinExistence type="predicted"/>
<keyword evidence="3" id="KW-1185">Reference proteome</keyword>
<dbReference type="InterPro" id="IPR051941">
    <property type="entry name" value="BG_Antigen-Binding_Lectin"/>
</dbReference>
<feature type="signal peptide" evidence="1">
    <location>
        <begin position="1"/>
        <end position="32"/>
    </location>
</feature>
<accession>T1J6I3</accession>
<sequence length="196" mass="22181">MNDRDDDSLHSKKSGKLKLCLLLLLCCCCVAAVCIGVSYAASNKRKPNCIQPTLYLNLSNKKAAQSTTTKIGTNQFNVNFAQDSDNTTCSHTDGDDKHDYYPWWRLDLEVPYVITNVTFIGREGWNDRNENLQLRVGNYLEKEIGIVFNENGVCDEYPGANSNLIQFDFVCPPMLFGRYITLQKTKSSKSALIYIR</sequence>
<dbReference type="EMBL" id="JH431878">
    <property type="status" value="NOT_ANNOTATED_CDS"/>
    <property type="molecule type" value="Genomic_DNA"/>
</dbReference>
<evidence type="ECO:0000256" key="1">
    <source>
        <dbReference type="SAM" id="SignalP"/>
    </source>
</evidence>
<dbReference type="HOGENOM" id="CLU_1385769_0_0_1"/>
<dbReference type="EnsemblMetazoa" id="SMAR009254-RA">
    <property type="protein sequence ID" value="SMAR009254-PA"/>
    <property type="gene ID" value="SMAR009254"/>
</dbReference>
<organism evidence="2 3">
    <name type="scientific">Strigamia maritima</name>
    <name type="common">European centipede</name>
    <name type="synonym">Geophilus maritimus</name>
    <dbReference type="NCBI Taxonomy" id="126957"/>
    <lineage>
        <taxon>Eukaryota</taxon>
        <taxon>Metazoa</taxon>
        <taxon>Ecdysozoa</taxon>
        <taxon>Arthropoda</taxon>
        <taxon>Myriapoda</taxon>
        <taxon>Chilopoda</taxon>
        <taxon>Pleurostigmophora</taxon>
        <taxon>Geophilomorpha</taxon>
        <taxon>Linotaeniidae</taxon>
        <taxon>Strigamia</taxon>
    </lineage>
</organism>
<dbReference type="Proteomes" id="UP000014500">
    <property type="component" value="Unassembled WGS sequence"/>
</dbReference>
<evidence type="ECO:0000313" key="2">
    <source>
        <dbReference type="EnsemblMetazoa" id="SMAR009254-PA"/>
    </source>
</evidence>
<dbReference type="PANTHER" id="PTHR45713:SF6">
    <property type="entry name" value="F5_8 TYPE C DOMAIN-CONTAINING PROTEIN"/>
    <property type="match status" value="1"/>
</dbReference>
<feature type="chain" id="PRO_5004590232" description="Fucolectin tachylectin-4 pentraxin-1 domain-containing protein" evidence="1">
    <location>
        <begin position="33"/>
        <end position="196"/>
    </location>
</feature>
<dbReference type="STRING" id="126957.T1J6I3"/>
<dbReference type="AlphaFoldDB" id="T1J6I3"/>
<dbReference type="Pfam" id="PF22633">
    <property type="entry name" value="F5_F8_type_C_2"/>
    <property type="match status" value="1"/>
</dbReference>
<dbReference type="PANTHER" id="PTHR45713">
    <property type="entry name" value="FTP DOMAIN-CONTAINING PROTEIN"/>
    <property type="match status" value="1"/>
</dbReference>
<evidence type="ECO:0008006" key="4">
    <source>
        <dbReference type="Google" id="ProtNLM"/>
    </source>
</evidence>
<name>T1J6I3_STRMM</name>
<evidence type="ECO:0000313" key="3">
    <source>
        <dbReference type="Proteomes" id="UP000014500"/>
    </source>
</evidence>
<dbReference type="PhylomeDB" id="T1J6I3"/>